<gene>
    <name evidence="2" type="ORF">T4A_1826</name>
    <name evidence="1" type="ORF">T4A_5195</name>
    <name evidence="3" type="ORF">T4A_5429</name>
</gene>
<evidence type="ECO:0000313" key="4">
    <source>
        <dbReference type="Proteomes" id="UP000054632"/>
    </source>
</evidence>
<comment type="caution">
    <text evidence="3">The sequence shown here is derived from an EMBL/GenBank/DDBJ whole genome shotgun (WGS) entry which is preliminary data.</text>
</comment>
<protein>
    <submittedName>
        <fullName evidence="3">Uncharacterized protein</fullName>
    </submittedName>
</protein>
<organism evidence="3 4">
    <name type="scientific">Trichinella pseudospiralis</name>
    <name type="common">Parasitic roundworm</name>
    <dbReference type="NCBI Taxonomy" id="6337"/>
    <lineage>
        <taxon>Eukaryota</taxon>
        <taxon>Metazoa</taxon>
        <taxon>Ecdysozoa</taxon>
        <taxon>Nematoda</taxon>
        <taxon>Enoplea</taxon>
        <taxon>Dorylaimia</taxon>
        <taxon>Trichinellida</taxon>
        <taxon>Trichinellidae</taxon>
        <taxon>Trichinella</taxon>
    </lineage>
</organism>
<dbReference type="EMBL" id="JYDR01000173">
    <property type="protein sequence ID" value="KRY66334.1"/>
    <property type="molecule type" value="Genomic_DNA"/>
</dbReference>
<accession>A0A0V1DXM2</accession>
<dbReference type="Proteomes" id="UP000054632">
    <property type="component" value="Unassembled WGS sequence"/>
</dbReference>
<evidence type="ECO:0000313" key="1">
    <source>
        <dbReference type="EMBL" id="KRY64960.1"/>
    </source>
</evidence>
<proteinExistence type="predicted"/>
<dbReference type="EMBL" id="JYDR01000244">
    <property type="protein sequence ID" value="KRY64960.1"/>
    <property type="molecule type" value="Genomic_DNA"/>
</dbReference>
<reference evidence="3 4" key="1">
    <citation type="submission" date="2015-01" db="EMBL/GenBank/DDBJ databases">
        <title>Evolution of Trichinella species and genotypes.</title>
        <authorList>
            <person name="Korhonen P.K."/>
            <person name="Edoardo P."/>
            <person name="Giuseppe L.R."/>
            <person name="Gasser R.B."/>
        </authorList>
    </citation>
    <scope>NUCLEOTIDE SEQUENCE [LARGE SCALE GENOMIC DNA]</scope>
    <source>
        <strain evidence="3">ISS13</strain>
    </source>
</reference>
<dbReference type="EMBL" id="JYDR01000173">
    <property type="protein sequence ID" value="KRY66350.1"/>
    <property type="molecule type" value="Genomic_DNA"/>
</dbReference>
<name>A0A0V1DXM2_TRIPS</name>
<evidence type="ECO:0000313" key="3">
    <source>
        <dbReference type="EMBL" id="KRY66350.1"/>
    </source>
</evidence>
<evidence type="ECO:0000313" key="2">
    <source>
        <dbReference type="EMBL" id="KRY66334.1"/>
    </source>
</evidence>
<sequence length="99" mass="11617">MIPEKIEANLVPVSFKVFNFWQSGPVETLFQYFQREWLSTTKIPLSNVHSVAVRTNNHLEVWQSNMHKRSRKHHLGFCQFLQLIIDEYGETENVKTANG</sequence>
<dbReference type="AlphaFoldDB" id="A0A0V1DXM2"/>